<dbReference type="Proteomes" id="UP000016587">
    <property type="component" value="Chromosome"/>
</dbReference>
<dbReference type="Gene3D" id="1.10.3120.10">
    <property type="entry name" value="Trigger factor, C-terminal domain"/>
    <property type="match status" value="1"/>
</dbReference>
<dbReference type="GO" id="GO:0003755">
    <property type="term" value="F:peptidyl-prolyl cis-trans isomerase activity"/>
    <property type="evidence" value="ECO:0007669"/>
    <property type="project" value="UniProtKB-UniRule"/>
</dbReference>
<comment type="catalytic activity">
    <reaction evidence="1 10">
        <text>[protein]-peptidylproline (omega=180) = [protein]-peptidylproline (omega=0)</text>
        <dbReference type="Rhea" id="RHEA:16237"/>
        <dbReference type="Rhea" id="RHEA-COMP:10747"/>
        <dbReference type="Rhea" id="RHEA-COMP:10748"/>
        <dbReference type="ChEBI" id="CHEBI:83833"/>
        <dbReference type="ChEBI" id="CHEBI:83834"/>
        <dbReference type="EC" id="5.2.1.8"/>
    </reaction>
</comment>
<dbReference type="GO" id="GO:0006457">
    <property type="term" value="P:protein folding"/>
    <property type="evidence" value="ECO:0007669"/>
    <property type="project" value="UniProtKB-UniRule"/>
</dbReference>
<keyword evidence="7 10" id="KW-0143">Chaperone</keyword>
<evidence type="ECO:0000256" key="1">
    <source>
        <dbReference type="ARBA" id="ARBA00000971"/>
    </source>
</evidence>
<dbReference type="AlphaFoldDB" id="T2GCI0"/>
<dbReference type="GO" id="GO:0005737">
    <property type="term" value="C:cytoplasm"/>
    <property type="evidence" value="ECO:0007669"/>
    <property type="project" value="UniProtKB-SubCell"/>
</dbReference>
<feature type="domain" description="PPIase FKBP-type" evidence="11">
    <location>
        <begin position="157"/>
        <end position="239"/>
    </location>
</feature>
<dbReference type="Pfam" id="PF00254">
    <property type="entry name" value="FKBP_C"/>
    <property type="match status" value="1"/>
</dbReference>
<dbReference type="Pfam" id="PF05697">
    <property type="entry name" value="Trigger_N"/>
    <property type="match status" value="1"/>
</dbReference>
<protein>
    <recommendedName>
        <fullName evidence="4 10">Trigger factor</fullName>
        <shortName evidence="10">TF</shortName>
        <ecNumber evidence="3 10">5.2.1.8</ecNumber>
    </recommendedName>
    <alternativeName>
        <fullName evidence="9 10">PPIase</fullName>
    </alternativeName>
</protein>
<dbReference type="HOGENOM" id="CLU_033058_3_1_7"/>
<dbReference type="HAMAP" id="MF_00303">
    <property type="entry name" value="Trigger_factor_Tig"/>
    <property type="match status" value="1"/>
</dbReference>
<evidence type="ECO:0000313" key="15">
    <source>
        <dbReference type="Proteomes" id="UP000016587"/>
    </source>
</evidence>
<gene>
    <name evidence="10 14" type="primary">tig</name>
    <name evidence="14" type="ORF">DGI_2126</name>
</gene>
<evidence type="ECO:0000259" key="12">
    <source>
        <dbReference type="Pfam" id="PF05697"/>
    </source>
</evidence>
<dbReference type="EC" id="5.2.1.8" evidence="3 10"/>
<name>T2GCI0_MEGG1</name>
<keyword evidence="8 10" id="KW-0413">Isomerase</keyword>
<dbReference type="KEGG" id="dgg:DGI_2126"/>
<dbReference type="Gene3D" id="3.10.50.40">
    <property type="match status" value="1"/>
</dbReference>
<comment type="similarity">
    <text evidence="2 10">Belongs to the FKBP-type PPIase family. Tig subfamily.</text>
</comment>
<keyword evidence="15" id="KW-1185">Reference proteome</keyword>
<dbReference type="Pfam" id="PF05698">
    <property type="entry name" value="Trigger_C"/>
    <property type="match status" value="1"/>
</dbReference>
<dbReference type="RefSeq" id="WP_021760809.1">
    <property type="nucleotide sequence ID" value="NC_022444.1"/>
</dbReference>
<dbReference type="InterPro" id="IPR046357">
    <property type="entry name" value="PPIase_dom_sf"/>
</dbReference>
<evidence type="ECO:0000256" key="4">
    <source>
        <dbReference type="ARBA" id="ARBA00016902"/>
    </source>
</evidence>
<evidence type="ECO:0000259" key="11">
    <source>
        <dbReference type="Pfam" id="PF00254"/>
    </source>
</evidence>
<dbReference type="GO" id="GO:0015031">
    <property type="term" value="P:protein transport"/>
    <property type="evidence" value="ECO:0007669"/>
    <property type="project" value="UniProtKB-UniRule"/>
</dbReference>
<dbReference type="PATRIC" id="fig|1121448.10.peg.2081"/>
<dbReference type="InterPro" id="IPR008881">
    <property type="entry name" value="Trigger_fac_ribosome-bd_bac"/>
</dbReference>
<keyword evidence="5 10" id="KW-0963">Cytoplasm</keyword>
<dbReference type="PIRSF" id="PIRSF003095">
    <property type="entry name" value="Trigger_factor"/>
    <property type="match status" value="1"/>
</dbReference>
<dbReference type="InterPro" id="IPR036611">
    <property type="entry name" value="Trigger_fac_ribosome-bd_sf"/>
</dbReference>
<dbReference type="InterPro" id="IPR005215">
    <property type="entry name" value="Trig_fac"/>
</dbReference>
<evidence type="ECO:0000256" key="3">
    <source>
        <dbReference type="ARBA" id="ARBA00013194"/>
    </source>
</evidence>
<evidence type="ECO:0000256" key="5">
    <source>
        <dbReference type="ARBA" id="ARBA00022490"/>
    </source>
</evidence>
<sequence>MEYTVEAVTSVMRSIKVHVSEDEVHASLAATTAMYRKDVDIKGFRKGKAPTSIIEGKFKKQIAAEATTDLVNLHINEILGELKVSPVSRIDFDGGEMEKGQTFDYTIRFEVMPEIELPAFEGTTVEEETPVVNEAEIEAVMDRIRNNAAEVVPVETPRKPVNGDIVVVSFKARKDGAVIPGLEAENFELSLGEGHALEPFEEMVKTLEPGQSTVGPMTFPDDFLNTELAGQTVEMDLTLYTVKEKKLPPLTDELAKKAGGFESVEKMREAITKSYMESRRQLHRATAQKKFLDALLAQVSFEIPPSLLGRHLDNQVGEAVHRAERQGKTLEAVTGMDPEAYRAHVTPQAEELARAEIFLLAVARKEGLEVTEQEVDFHLRQLAARMGQDFHELKQFYSQHGLIFEVRDKLLADKAMERMYSKVNVVEVPASAAEAQA</sequence>
<evidence type="ECO:0000256" key="6">
    <source>
        <dbReference type="ARBA" id="ARBA00023110"/>
    </source>
</evidence>
<keyword evidence="10" id="KW-0132">Cell division</keyword>
<dbReference type="InterPro" id="IPR037041">
    <property type="entry name" value="Trigger_fac_C_sf"/>
</dbReference>
<dbReference type="InterPro" id="IPR008880">
    <property type="entry name" value="Trigger_fac_C"/>
</dbReference>
<evidence type="ECO:0000256" key="7">
    <source>
        <dbReference type="ARBA" id="ARBA00023186"/>
    </source>
</evidence>
<dbReference type="NCBIfam" id="TIGR00115">
    <property type="entry name" value="tig"/>
    <property type="match status" value="1"/>
</dbReference>
<dbReference type="InterPro" id="IPR001179">
    <property type="entry name" value="PPIase_FKBP_dom"/>
</dbReference>
<evidence type="ECO:0000256" key="2">
    <source>
        <dbReference type="ARBA" id="ARBA00005464"/>
    </source>
</evidence>
<keyword evidence="6 10" id="KW-0697">Rotamase</keyword>
<feature type="domain" description="Trigger factor ribosome-binding bacterial" evidence="12">
    <location>
        <begin position="1"/>
        <end position="143"/>
    </location>
</feature>
<evidence type="ECO:0000256" key="10">
    <source>
        <dbReference type="HAMAP-Rule" id="MF_00303"/>
    </source>
</evidence>
<proteinExistence type="inferred from homology"/>
<organism evidence="14 15">
    <name type="scientific">Megalodesulfovibrio gigas (strain ATCC 19364 / DSM 1382 / NCIMB 9332 / VKM B-1759)</name>
    <name type="common">Desulfovibrio gigas</name>
    <dbReference type="NCBI Taxonomy" id="1121448"/>
    <lineage>
        <taxon>Bacteria</taxon>
        <taxon>Pseudomonadati</taxon>
        <taxon>Thermodesulfobacteriota</taxon>
        <taxon>Desulfovibrionia</taxon>
        <taxon>Desulfovibrionales</taxon>
        <taxon>Desulfovibrionaceae</taxon>
        <taxon>Megalodesulfovibrio</taxon>
    </lineage>
</organism>
<dbReference type="SUPFAM" id="SSF54534">
    <property type="entry name" value="FKBP-like"/>
    <property type="match status" value="1"/>
</dbReference>
<evidence type="ECO:0000259" key="13">
    <source>
        <dbReference type="Pfam" id="PF05698"/>
    </source>
</evidence>
<evidence type="ECO:0000256" key="8">
    <source>
        <dbReference type="ARBA" id="ARBA00023235"/>
    </source>
</evidence>
<dbReference type="OrthoDB" id="9767721at2"/>
<dbReference type="STRING" id="1121448.DGI_2126"/>
<dbReference type="EMBL" id="CP006585">
    <property type="protein sequence ID" value="AGW13889.1"/>
    <property type="molecule type" value="Genomic_DNA"/>
</dbReference>
<keyword evidence="10" id="KW-0131">Cell cycle</keyword>
<comment type="function">
    <text evidence="10">Involved in protein export. Acts as a chaperone by maintaining the newly synthesized protein in an open conformation. Functions as a peptidyl-prolyl cis-trans isomerase.</text>
</comment>
<dbReference type="Gene3D" id="3.30.70.1050">
    <property type="entry name" value="Trigger factor ribosome-binding domain"/>
    <property type="match status" value="1"/>
</dbReference>
<dbReference type="InterPro" id="IPR027304">
    <property type="entry name" value="Trigger_fact/SurA_dom_sf"/>
</dbReference>
<reference evidence="15" key="2">
    <citation type="submission" date="2013-07" db="EMBL/GenBank/DDBJ databases">
        <authorList>
            <person name="Morais-Silva F.O."/>
            <person name="Rezende A.M."/>
            <person name="Pimentel C."/>
            <person name="Resende D.M."/>
            <person name="Santos C.I."/>
            <person name="Clemente C."/>
            <person name="de Oliveira L.M."/>
            <person name="da Silva S.M."/>
            <person name="Costa D.A."/>
            <person name="Varela-Raposo A."/>
            <person name="Horacio E.C.A."/>
            <person name="Matos M."/>
            <person name="Flores O."/>
            <person name="Ruiz J.C."/>
            <person name="Rodrigues-Pousada C."/>
        </authorList>
    </citation>
    <scope>NUCLEOTIDE SEQUENCE [LARGE SCALE GENOMIC DNA]</scope>
    <source>
        <strain evidence="15">ATCC 19364 / DSM 1382 / NCIMB 9332 / VKM B-1759</strain>
    </source>
</reference>
<dbReference type="GO" id="GO:0051301">
    <property type="term" value="P:cell division"/>
    <property type="evidence" value="ECO:0007669"/>
    <property type="project" value="UniProtKB-KW"/>
</dbReference>
<comment type="domain">
    <text evidence="10">Consists of 3 domains; the N-terminus binds the ribosome, the middle domain has PPIase activity, while the C-terminus has intrinsic chaperone activity on its own.</text>
</comment>
<reference evidence="14 15" key="1">
    <citation type="journal article" date="2013" name="J. Bacteriol.">
        <title>Roles of HynAB and Ech, the only two hydrogenases found in the model sulfate reducer Desulfovibrio gigas.</title>
        <authorList>
            <person name="Morais-Silva F.O."/>
            <person name="Santos C.I."/>
            <person name="Rodrigues R."/>
            <person name="Pereira I.A."/>
            <person name="Rodrigues-Pousada C."/>
        </authorList>
    </citation>
    <scope>NUCLEOTIDE SEQUENCE [LARGE SCALE GENOMIC DNA]</scope>
    <source>
        <strain evidence="15">ATCC 19364 / DSM 1382 / NCIMB 9332 / VKM B-1759</strain>
    </source>
</reference>
<evidence type="ECO:0000313" key="14">
    <source>
        <dbReference type="EMBL" id="AGW13889.1"/>
    </source>
</evidence>
<dbReference type="eggNOG" id="COG0544">
    <property type="taxonomic scope" value="Bacteria"/>
</dbReference>
<dbReference type="SUPFAM" id="SSF102735">
    <property type="entry name" value="Trigger factor ribosome-binding domain"/>
    <property type="match status" value="1"/>
</dbReference>
<dbReference type="SUPFAM" id="SSF109998">
    <property type="entry name" value="Triger factor/SurA peptide-binding domain-like"/>
    <property type="match status" value="1"/>
</dbReference>
<accession>T2GCI0</accession>
<feature type="domain" description="Trigger factor C-terminal" evidence="13">
    <location>
        <begin position="263"/>
        <end position="417"/>
    </location>
</feature>
<comment type="subcellular location">
    <subcellularLocation>
        <location evidence="10">Cytoplasm</location>
    </subcellularLocation>
    <text evidence="10">About half TF is bound to the ribosome near the polypeptide exit tunnel while the other half is free in the cytoplasm.</text>
</comment>
<evidence type="ECO:0000256" key="9">
    <source>
        <dbReference type="ARBA" id="ARBA00029986"/>
    </source>
</evidence>